<organism evidence="13 14">
    <name type="scientific">Blastopirellula marina DSM 3645</name>
    <dbReference type="NCBI Taxonomy" id="314230"/>
    <lineage>
        <taxon>Bacteria</taxon>
        <taxon>Pseudomonadati</taxon>
        <taxon>Planctomycetota</taxon>
        <taxon>Planctomycetia</taxon>
        <taxon>Pirellulales</taxon>
        <taxon>Pirellulaceae</taxon>
        <taxon>Blastopirellula</taxon>
    </lineage>
</organism>
<protein>
    <submittedName>
        <fullName evidence="13">Probable metalloproteinase</fullName>
    </submittedName>
</protein>
<dbReference type="GO" id="GO:0016020">
    <property type="term" value="C:membrane"/>
    <property type="evidence" value="ECO:0007669"/>
    <property type="project" value="UniProtKB-SubCell"/>
</dbReference>
<comment type="similarity">
    <text evidence="3">Belongs to the peptidase M50B family.</text>
</comment>
<feature type="transmembrane region" description="Helical" evidence="11">
    <location>
        <begin position="661"/>
        <end position="683"/>
    </location>
</feature>
<dbReference type="SUPFAM" id="SSF50156">
    <property type="entry name" value="PDZ domain-like"/>
    <property type="match status" value="4"/>
</dbReference>
<evidence type="ECO:0000256" key="11">
    <source>
        <dbReference type="SAM" id="Phobius"/>
    </source>
</evidence>
<evidence type="ECO:0000256" key="10">
    <source>
        <dbReference type="ARBA" id="ARBA00023136"/>
    </source>
</evidence>
<keyword evidence="9" id="KW-0482">Metalloprotease</keyword>
<keyword evidence="6" id="KW-0378">Hydrolase</keyword>
<evidence type="ECO:0000256" key="7">
    <source>
        <dbReference type="ARBA" id="ARBA00022833"/>
    </source>
</evidence>
<evidence type="ECO:0000256" key="8">
    <source>
        <dbReference type="ARBA" id="ARBA00022989"/>
    </source>
</evidence>
<dbReference type="STRING" id="314230.DSM3645_10567"/>
<evidence type="ECO:0000256" key="6">
    <source>
        <dbReference type="ARBA" id="ARBA00022801"/>
    </source>
</evidence>
<evidence type="ECO:0000313" key="14">
    <source>
        <dbReference type="Proteomes" id="UP000004358"/>
    </source>
</evidence>
<comment type="subcellular location">
    <subcellularLocation>
        <location evidence="2">Membrane</location>
        <topology evidence="2">Multi-pass membrane protein</topology>
    </subcellularLocation>
</comment>
<dbReference type="Proteomes" id="UP000004358">
    <property type="component" value="Unassembled WGS sequence"/>
</dbReference>
<name>A3ZM54_9BACT</name>
<evidence type="ECO:0000256" key="5">
    <source>
        <dbReference type="ARBA" id="ARBA00022692"/>
    </source>
</evidence>
<evidence type="ECO:0000256" key="4">
    <source>
        <dbReference type="ARBA" id="ARBA00022670"/>
    </source>
</evidence>
<dbReference type="InterPro" id="IPR001478">
    <property type="entry name" value="PDZ"/>
</dbReference>
<evidence type="ECO:0000313" key="13">
    <source>
        <dbReference type="EMBL" id="EAQ82837.1"/>
    </source>
</evidence>
<dbReference type="InterPro" id="IPR004387">
    <property type="entry name" value="Pept_M50_Zn"/>
</dbReference>
<evidence type="ECO:0000259" key="12">
    <source>
        <dbReference type="PROSITE" id="PS50106"/>
    </source>
</evidence>
<feature type="transmembrane region" description="Helical" evidence="11">
    <location>
        <begin position="12"/>
        <end position="34"/>
    </location>
</feature>
<comment type="caution">
    <text evidence="13">The sequence shown here is derived from an EMBL/GenBank/DDBJ whole genome shotgun (WGS) entry which is preliminary data.</text>
</comment>
<sequence length="694" mass="75069">MDYVLLAETNFLGILTNIGFFAMGVAGLGVVIFIHELGHFLAAKACGVKCEKFYVGFDAPISIGPWKFSALWKKQWGETEYGIGTIPLGGYVKMLGQDDNPAAAEEEIARSKEGGEADQHDPRSYLAKSVPQRMMIISAGVTFNVISAVIFAAIAYMVGVSYTPCDVAYAQPGGPAWIAGIRPGDKIVAVTPGAEPSDTLRFRKDLTLAVVMNGDEKPMPIEIRRGDETLVFDVTPKKPFPDADFPLLGISPENSLKVAKPPEGYALLAGNPEWMTKLATGDLLVDVDGKPIENYIQWENILATHAADTLKLNFERTEGAGDAEKKSTYEIELPPTPYRETGLVMEMTPIQHVQTGSPADAQGLKVGDKLVSIGDVPAANGYTLAARSAQYAGQTVDVVVLRDGEEKTLSVAMRQPEQYNTQSGFGTELAIDMLGVSYSLTNRVAEVLPESPAAAAGIKAGDEIRTLKLKPTDSQREMAYAWPKDDKPLKIIEDEIDWQDAFNAAFQYLPAGVPVEVIFNREGTNNTQTALITPVDSQDQFVEHRYIVFVTPSPIYVAKSIGEAVGLGFQETGSGMGQVFMMLRKLVTGKVPLAGFGGPGTILAVATSESSQGIGRLLLFLTLISANLAVINFMPIPVLDGGHMVFLLYEGIRGKPLDEKWMMRLTFAGFAFVLLLMICVIGLDINRFLPLITG</sequence>
<feature type="domain" description="PDZ" evidence="12">
    <location>
        <begin position="330"/>
        <end position="404"/>
    </location>
</feature>
<dbReference type="InterPro" id="IPR036034">
    <property type="entry name" value="PDZ_sf"/>
</dbReference>
<dbReference type="Gene3D" id="2.30.42.10">
    <property type="match status" value="3"/>
</dbReference>
<keyword evidence="5 11" id="KW-0812">Transmembrane</keyword>
<evidence type="ECO:0000256" key="1">
    <source>
        <dbReference type="ARBA" id="ARBA00001947"/>
    </source>
</evidence>
<reference evidence="13 14" key="1">
    <citation type="submission" date="2006-02" db="EMBL/GenBank/DDBJ databases">
        <authorList>
            <person name="Amann R."/>
            <person name="Ferriera S."/>
            <person name="Johnson J."/>
            <person name="Kravitz S."/>
            <person name="Halpern A."/>
            <person name="Remington K."/>
            <person name="Beeson K."/>
            <person name="Tran B."/>
            <person name="Rogers Y.-H."/>
            <person name="Friedman R."/>
            <person name="Venter J.C."/>
        </authorList>
    </citation>
    <scope>NUCLEOTIDE SEQUENCE [LARGE SCALE GENOMIC DNA]</scope>
    <source>
        <strain evidence="13 14">DSM 3645</strain>
    </source>
</reference>
<keyword evidence="10 11" id="KW-0472">Membrane</keyword>
<keyword evidence="4" id="KW-0645">Protease</keyword>
<dbReference type="RefSeq" id="WP_002655714.1">
    <property type="nucleotide sequence ID" value="NZ_CH672377.1"/>
</dbReference>
<dbReference type="AlphaFoldDB" id="A3ZM54"/>
<comment type="cofactor">
    <cofactor evidence="1">
        <name>Zn(2+)</name>
        <dbReference type="ChEBI" id="CHEBI:29105"/>
    </cofactor>
</comment>
<evidence type="ECO:0000256" key="2">
    <source>
        <dbReference type="ARBA" id="ARBA00004141"/>
    </source>
</evidence>
<gene>
    <name evidence="13" type="ORF">DSM3645_10567</name>
</gene>
<dbReference type="HOGENOM" id="CLU_025778_0_0_0"/>
<evidence type="ECO:0000256" key="9">
    <source>
        <dbReference type="ARBA" id="ARBA00023049"/>
    </source>
</evidence>
<dbReference type="OrthoDB" id="9782003at2"/>
<dbReference type="EMBL" id="AANZ01000001">
    <property type="protein sequence ID" value="EAQ82837.1"/>
    <property type="molecule type" value="Genomic_DNA"/>
</dbReference>
<dbReference type="eggNOG" id="COG0750">
    <property type="taxonomic scope" value="Bacteria"/>
</dbReference>
<dbReference type="Pfam" id="PF02163">
    <property type="entry name" value="Peptidase_M50"/>
    <property type="match status" value="1"/>
</dbReference>
<accession>A3ZM54</accession>
<evidence type="ECO:0000256" key="3">
    <source>
        <dbReference type="ARBA" id="ARBA00007931"/>
    </source>
</evidence>
<dbReference type="PROSITE" id="PS50106">
    <property type="entry name" value="PDZ"/>
    <property type="match status" value="1"/>
</dbReference>
<dbReference type="GO" id="GO:0006508">
    <property type="term" value="P:proteolysis"/>
    <property type="evidence" value="ECO:0007669"/>
    <property type="project" value="UniProtKB-KW"/>
</dbReference>
<proteinExistence type="inferred from homology"/>
<dbReference type="SMART" id="SM00228">
    <property type="entry name" value="PDZ"/>
    <property type="match status" value="3"/>
</dbReference>
<dbReference type="InterPro" id="IPR008915">
    <property type="entry name" value="Peptidase_M50"/>
</dbReference>
<feature type="transmembrane region" description="Helical" evidence="11">
    <location>
        <begin position="617"/>
        <end position="649"/>
    </location>
</feature>
<dbReference type="CDD" id="cd06163">
    <property type="entry name" value="S2P-M50_PDZ_RseP-like"/>
    <property type="match status" value="2"/>
</dbReference>
<keyword evidence="8 11" id="KW-1133">Transmembrane helix</keyword>
<dbReference type="PANTHER" id="PTHR42837:SF2">
    <property type="entry name" value="MEMBRANE METALLOPROTEASE ARASP2, CHLOROPLASTIC-RELATED"/>
    <property type="match status" value="1"/>
</dbReference>
<dbReference type="GO" id="GO:0004222">
    <property type="term" value="F:metalloendopeptidase activity"/>
    <property type="evidence" value="ECO:0007669"/>
    <property type="project" value="InterPro"/>
</dbReference>
<feature type="transmembrane region" description="Helical" evidence="11">
    <location>
        <begin position="134"/>
        <end position="158"/>
    </location>
</feature>
<keyword evidence="7" id="KW-0862">Zinc</keyword>
<dbReference type="PANTHER" id="PTHR42837">
    <property type="entry name" value="REGULATOR OF SIGMA-E PROTEASE RSEP"/>
    <property type="match status" value="1"/>
</dbReference>